<gene>
    <name evidence="1" type="ORF">GO493_12160</name>
</gene>
<proteinExistence type="predicted"/>
<dbReference type="Proteomes" id="UP000461730">
    <property type="component" value="Unassembled WGS sequence"/>
</dbReference>
<comment type="caution">
    <text evidence="1">The sequence shown here is derived from an EMBL/GenBank/DDBJ whole genome shotgun (WGS) entry which is preliminary data.</text>
</comment>
<dbReference type="EMBL" id="WRXN01000004">
    <property type="protein sequence ID" value="MVT09017.1"/>
    <property type="molecule type" value="Genomic_DNA"/>
</dbReference>
<organism evidence="1 2">
    <name type="scientific">Chitinophaga tropicalis</name>
    <dbReference type="NCBI Taxonomy" id="2683588"/>
    <lineage>
        <taxon>Bacteria</taxon>
        <taxon>Pseudomonadati</taxon>
        <taxon>Bacteroidota</taxon>
        <taxon>Chitinophagia</taxon>
        <taxon>Chitinophagales</taxon>
        <taxon>Chitinophagaceae</taxon>
        <taxon>Chitinophaga</taxon>
    </lineage>
</organism>
<evidence type="ECO:0008006" key="3">
    <source>
        <dbReference type="Google" id="ProtNLM"/>
    </source>
</evidence>
<evidence type="ECO:0000313" key="1">
    <source>
        <dbReference type="EMBL" id="MVT09017.1"/>
    </source>
</evidence>
<name>A0A7K1U3S3_9BACT</name>
<keyword evidence="2" id="KW-1185">Reference proteome</keyword>
<reference evidence="1 2" key="1">
    <citation type="submission" date="2019-12" db="EMBL/GenBank/DDBJ databases">
        <title>Chitinophaga sp. strain ysch24 (GDMCC 1.1355), whole genome shotgun sequence.</title>
        <authorList>
            <person name="Zhang X."/>
        </authorList>
    </citation>
    <scope>NUCLEOTIDE SEQUENCE [LARGE SCALE GENOMIC DNA]</scope>
    <source>
        <strain evidence="2">ysch24</strain>
    </source>
</reference>
<protein>
    <recommendedName>
        <fullName evidence="3">DUF5007 domain-containing protein</fullName>
    </recommendedName>
</protein>
<sequence>MHLRYLFLILAACTILFCCQKTEEGFLSDKLAYRPNPFIAGQGIVSVSKPLDGDGSTMPLYVKLLEIRSLKTGLPLDSEQLKSREALGYLAAVSITDTSLEMLNKKISKTMVRPFEVNNIGGRIELSATSVALDTGNYTIDIEVSNVRGKKVIKDACTVRLLPKIYYEIKSTALTTSTAGAETDFQAIPGGLGITIDRIADGPNKIIIRFLDKNGVPFNPAVGDVIKRGDRPDFATYDPYYPQEKTDTALVFQYPSTPQFPVYKVPGFEYLSYYRIPYTKNSTGRNVNVTFSVLLNDTGTWIYTLRIPTVAKL</sequence>
<dbReference type="RefSeq" id="WP_157306434.1">
    <property type="nucleotide sequence ID" value="NZ_WRXN01000004.1"/>
</dbReference>
<dbReference type="AlphaFoldDB" id="A0A7K1U3S3"/>
<accession>A0A7K1U3S3</accession>
<evidence type="ECO:0000313" key="2">
    <source>
        <dbReference type="Proteomes" id="UP000461730"/>
    </source>
</evidence>